<dbReference type="InterPro" id="IPR023296">
    <property type="entry name" value="Glyco_hydro_beta-prop_sf"/>
</dbReference>
<evidence type="ECO:0000313" key="1">
    <source>
        <dbReference type="EMBL" id="KLU24025.1"/>
    </source>
</evidence>
<dbReference type="Gene3D" id="2.115.10.20">
    <property type="entry name" value="Glycosyl hydrolase domain, family 43"/>
    <property type="match status" value="1"/>
</dbReference>
<organism evidence="1 2">
    <name type="scientific">Caballeronia mineralivorans PML1(12)</name>
    <dbReference type="NCBI Taxonomy" id="908627"/>
    <lineage>
        <taxon>Bacteria</taxon>
        <taxon>Pseudomonadati</taxon>
        <taxon>Pseudomonadota</taxon>
        <taxon>Betaproteobacteria</taxon>
        <taxon>Burkholderiales</taxon>
        <taxon>Burkholderiaceae</taxon>
        <taxon>Caballeronia</taxon>
    </lineage>
</organism>
<proteinExistence type="predicted"/>
<comment type="caution">
    <text evidence="1">The sequence shown here is derived from an EMBL/GenBank/DDBJ whole genome shotgun (WGS) entry which is preliminary data.</text>
</comment>
<dbReference type="EMBL" id="AEJF01000136">
    <property type="protein sequence ID" value="KLU24025.1"/>
    <property type="molecule type" value="Genomic_DNA"/>
</dbReference>
<gene>
    <name evidence="1" type="ORF">EOS_22340</name>
</gene>
<dbReference type="SUPFAM" id="SSF75005">
    <property type="entry name" value="Arabinanase/levansucrase/invertase"/>
    <property type="match status" value="1"/>
</dbReference>
<dbReference type="PATRIC" id="fig|908627.4.peg.4992"/>
<evidence type="ECO:0008006" key="3">
    <source>
        <dbReference type="Google" id="ProtNLM"/>
    </source>
</evidence>
<evidence type="ECO:0000313" key="2">
    <source>
        <dbReference type="Proteomes" id="UP000035963"/>
    </source>
</evidence>
<sequence length="297" mass="31216">MASPDLLSFTSLVASGGVPTGVLLPSGPRTTAFDADYVGAGSVFPSANGIDLLMIYHAENHLFNGVLSSGNPFYVAIGLARSSDGGVTWTREGEIIGAHDPQLPTQASGGAGALTPSAVESGGYIYVVFREIDPQSRVTGFAIARAPIASDGMPGSWQKYSGGSFSTAGLGGTFTPLNIVLDPTVPGDMRQPQVSFNTYLNQFLMVSIGNGGIYAQTSLDLISWTPGVVILKAPVPDSTVTFSTKPPSPFNWYPTIVSTDQPSDRTSDQTGYLYYAKGTGVGSQHLMYRRVFNIVAN</sequence>
<name>A0A0J1CTR4_9BURK</name>
<protein>
    <recommendedName>
        <fullName evidence="3">Exo-alpha-sialidase</fullName>
    </recommendedName>
</protein>
<keyword evidence="2" id="KW-1185">Reference proteome</keyword>
<dbReference type="Proteomes" id="UP000035963">
    <property type="component" value="Unassembled WGS sequence"/>
</dbReference>
<dbReference type="AlphaFoldDB" id="A0A0J1CTR4"/>
<accession>A0A0J1CTR4</accession>
<reference evidence="1 2" key="1">
    <citation type="journal article" date="2015" name="Genome Announc.">
        <title>Draft Genome Sequence of Burkholderia sp. Strain PML1(12), an Ectomycorrhizosphere-Inhabiting Bacterium with Effective Mineral-Weathering Ability.</title>
        <authorList>
            <person name="Uroz S."/>
            <person name="Oger P."/>
        </authorList>
    </citation>
    <scope>NUCLEOTIDE SEQUENCE [LARGE SCALE GENOMIC DNA]</scope>
    <source>
        <strain evidence="2">PML1(12)</strain>
    </source>
</reference>